<dbReference type="EC" id="3.5.2.3" evidence="6"/>
<comment type="catalytic activity">
    <reaction evidence="6">
        <text>(S)-dihydroorotate + H2O = N-carbamoyl-L-aspartate + H(+)</text>
        <dbReference type="Rhea" id="RHEA:24296"/>
        <dbReference type="ChEBI" id="CHEBI:15377"/>
        <dbReference type="ChEBI" id="CHEBI:15378"/>
        <dbReference type="ChEBI" id="CHEBI:30864"/>
        <dbReference type="ChEBI" id="CHEBI:32814"/>
        <dbReference type="EC" id="3.5.2.3"/>
    </reaction>
</comment>
<feature type="active site" evidence="6">
    <location>
        <position position="307"/>
    </location>
</feature>
<dbReference type="Proteomes" id="UP000031518">
    <property type="component" value="Unassembled WGS sequence"/>
</dbReference>
<dbReference type="InterPro" id="IPR050138">
    <property type="entry name" value="DHOase/Allantoinase_Hydrolase"/>
</dbReference>
<dbReference type="InterPro" id="IPR032466">
    <property type="entry name" value="Metal_Hydrolase"/>
</dbReference>
<comment type="cofactor">
    <cofactor evidence="6">
        <name>Zn(2+)</name>
        <dbReference type="ChEBI" id="CHEBI:29105"/>
    </cofactor>
    <text evidence="6">Binds 2 Zn(2+) ions per subunit.</text>
</comment>
<dbReference type="HAMAP" id="MF_00220_B">
    <property type="entry name" value="PyrC_classI_B"/>
    <property type="match status" value="1"/>
</dbReference>
<proteinExistence type="inferred from homology"/>
<feature type="binding site" evidence="6">
    <location>
        <position position="181"/>
    </location>
    <ligand>
        <name>Zn(2+)</name>
        <dbReference type="ChEBI" id="CHEBI:29105"/>
        <label>2</label>
    </ligand>
</feature>
<dbReference type="GO" id="GO:0044205">
    <property type="term" value="P:'de novo' UMP biosynthetic process"/>
    <property type="evidence" value="ECO:0007669"/>
    <property type="project" value="UniProtKB-UniRule"/>
</dbReference>
<dbReference type="AlphaFoldDB" id="A0A0B6X1C1"/>
<dbReference type="PROSITE" id="PS00482">
    <property type="entry name" value="DIHYDROOROTASE_1"/>
    <property type="match status" value="1"/>
</dbReference>
<comment type="similarity">
    <text evidence="2 6">Belongs to the metallo-dependent hydrolases superfamily. DHOase family. Class I DHOase subfamily.</text>
</comment>
<dbReference type="CDD" id="cd01317">
    <property type="entry name" value="DHOase_IIa"/>
    <property type="match status" value="1"/>
</dbReference>
<feature type="binding site" evidence="6">
    <location>
        <position position="234"/>
    </location>
    <ligand>
        <name>Zn(2+)</name>
        <dbReference type="ChEBI" id="CHEBI:29105"/>
        <label>2</label>
    </ligand>
</feature>
<feature type="binding site" evidence="6">
    <location>
        <position position="154"/>
    </location>
    <ligand>
        <name>Zn(2+)</name>
        <dbReference type="ChEBI" id="CHEBI:29105"/>
        <label>1</label>
    </ligand>
</feature>
<evidence type="ECO:0000256" key="6">
    <source>
        <dbReference type="HAMAP-Rule" id="MF_00220"/>
    </source>
</evidence>
<dbReference type="InterPro" id="IPR002195">
    <property type="entry name" value="Dihydroorotase_CS"/>
</dbReference>
<dbReference type="GO" id="GO:0004151">
    <property type="term" value="F:dihydroorotase activity"/>
    <property type="evidence" value="ECO:0007669"/>
    <property type="project" value="UniProtKB-UniRule"/>
</dbReference>
<comment type="function">
    <text evidence="1 6">Catalyzes the reversible cyclization of carbamoyl aspartate to dihydroorotate.</text>
</comment>
<feature type="binding site" evidence="6">
    <location>
        <begin position="325"/>
        <end position="326"/>
    </location>
    <ligand>
        <name>substrate</name>
    </ligand>
</feature>
<dbReference type="EMBL" id="CBXV010000007">
    <property type="protein sequence ID" value="CDM66165.1"/>
    <property type="molecule type" value="Genomic_DNA"/>
</dbReference>
<dbReference type="Pfam" id="PF12890">
    <property type="entry name" value="DHOase"/>
    <property type="match status" value="1"/>
</dbReference>
<dbReference type="PANTHER" id="PTHR43668:SF2">
    <property type="entry name" value="ALLANTOINASE"/>
    <property type="match status" value="1"/>
</dbReference>
<keyword evidence="3 6" id="KW-0479">Metal-binding</keyword>
<dbReference type="InterPro" id="IPR024403">
    <property type="entry name" value="DHOase_cat"/>
</dbReference>
<dbReference type="MEROPS" id="M38.972"/>
<feature type="binding site" evidence="6">
    <location>
        <position position="62"/>
    </location>
    <ligand>
        <name>Zn(2+)</name>
        <dbReference type="ChEBI" id="CHEBI:29105"/>
        <label>1</label>
    </ligand>
</feature>
<dbReference type="GO" id="GO:0005737">
    <property type="term" value="C:cytoplasm"/>
    <property type="evidence" value="ECO:0007669"/>
    <property type="project" value="TreeGrafter"/>
</dbReference>
<feature type="binding site" evidence="6">
    <location>
        <position position="96"/>
    </location>
    <ligand>
        <name>substrate</name>
    </ligand>
</feature>
<feature type="binding site" evidence="6">
    <location>
        <position position="280"/>
    </location>
    <ligand>
        <name>substrate</name>
    </ligand>
</feature>
<dbReference type="PROSITE" id="PS00483">
    <property type="entry name" value="DIHYDROOROTASE_2"/>
    <property type="match status" value="1"/>
</dbReference>
<dbReference type="OrthoDB" id="9765462at2"/>
<evidence type="ECO:0000259" key="7">
    <source>
        <dbReference type="Pfam" id="PF12890"/>
    </source>
</evidence>
<evidence type="ECO:0000313" key="9">
    <source>
        <dbReference type="Proteomes" id="UP000031518"/>
    </source>
</evidence>
<feature type="domain" description="Dihydroorotase catalytic" evidence="7">
    <location>
        <begin position="53"/>
        <end position="238"/>
    </location>
</feature>
<feature type="binding site" evidence="6">
    <location>
        <position position="64"/>
    </location>
    <ligand>
        <name>Zn(2+)</name>
        <dbReference type="ChEBI" id="CHEBI:29105"/>
        <label>1</label>
    </ligand>
</feature>
<dbReference type="SUPFAM" id="SSF51338">
    <property type="entry name" value="Composite domain of metallo-dependent hydrolases"/>
    <property type="match status" value="1"/>
</dbReference>
<dbReference type="GO" id="GO:0006145">
    <property type="term" value="P:purine nucleobase catabolic process"/>
    <property type="evidence" value="ECO:0007669"/>
    <property type="project" value="TreeGrafter"/>
</dbReference>
<dbReference type="NCBIfam" id="TIGR00857">
    <property type="entry name" value="pyrC_multi"/>
    <property type="match status" value="1"/>
</dbReference>
<evidence type="ECO:0000256" key="5">
    <source>
        <dbReference type="ARBA" id="ARBA00022975"/>
    </source>
</evidence>
<keyword evidence="4 6" id="KW-0378">Hydrolase</keyword>
<dbReference type="GO" id="GO:0008270">
    <property type="term" value="F:zinc ion binding"/>
    <property type="evidence" value="ECO:0007669"/>
    <property type="project" value="UniProtKB-UniRule"/>
</dbReference>
<keyword evidence="6" id="KW-0862">Zinc</keyword>
<evidence type="ECO:0000313" key="8">
    <source>
        <dbReference type="EMBL" id="CDM66165.1"/>
    </source>
</evidence>
<keyword evidence="9" id="KW-1185">Reference proteome</keyword>
<feature type="binding site" evidence="6">
    <location>
        <position position="311"/>
    </location>
    <ligand>
        <name>substrate</name>
    </ligand>
</feature>
<name>A0A0B6X1C1_9BACT</name>
<dbReference type="Gene3D" id="3.20.20.140">
    <property type="entry name" value="Metal-dependent hydrolases"/>
    <property type="match status" value="1"/>
</dbReference>
<evidence type="ECO:0000256" key="2">
    <source>
        <dbReference type="ARBA" id="ARBA00010286"/>
    </source>
</evidence>
<evidence type="ECO:0000256" key="1">
    <source>
        <dbReference type="ARBA" id="ARBA00002368"/>
    </source>
</evidence>
<dbReference type="SUPFAM" id="SSF51556">
    <property type="entry name" value="Metallo-dependent hydrolases"/>
    <property type="match status" value="1"/>
</dbReference>
<feature type="binding site" evidence="6">
    <location>
        <begin position="64"/>
        <end position="66"/>
    </location>
    <ligand>
        <name>substrate</name>
    </ligand>
</feature>
<comment type="pathway">
    <text evidence="6">Pyrimidine metabolism; UMP biosynthesis via de novo pathway; (S)-dihydroorotate from bicarbonate: step 3/3.</text>
</comment>
<reference evidence="8 9" key="2">
    <citation type="submission" date="2015-01" db="EMBL/GenBank/DDBJ databases">
        <title>Complete genome sequence of Pyrinomonas methylaliphatogenes type strain K22T.</title>
        <authorList>
            <person name="Lee K.C.Y."/>
            <person name="Power J.F."/>
            <person name="Dunfield P.F."/>
            <person name="Morgan X.C."/>
            <person name="Huttenhower C."/>
            <person name="Stott M.B."/>
        </authorList>
    </citation>
    <scope>NUCLEOTIDE SEQUENCE [LARGE SCALE GENOMIC DNA]</scope>
    <source>
        <strain evidence="8 9">K22</strain>
    </source>
</reference>
<dbReference type="STRING" id="454194.PYK22_02177"/>
<accession>A0A0B6X1C1</accession>
<evidence type="ECO:0000256" key="3">
    <source>
        <dbReference type="ARBA" id="ARBA00022723"/>
    </source>
</evidence>
<protein>
    <recommendedName>
        <fullName evidence="6">Dihydroorotase</fullName>
        <shortName evidence="6">DHOase</shortName>
        <ecNumber evidence="6">3.5.2.3</ecNumber>
    </recommendedName>
</protein>
<dbReference type="UniPathway" id="UPA00070">
    <property type="reaction ID" value="UER00117"/>
</dbReference>
<evidence type="ECO:0000256" key="4">
    <source>
        <dbReference type="ARBA" id="ARBA00022801"/>
    </source>
</evidence>
<dbReference type="InterPro" id="IPR004722">
    <property type="entry name" value="DHOase"/>
</dbReference>
<keyword evidence="5 6" id="KW-0665">Pyrimidine biosynthesis</keyword>
<feature type="binding site" evidence="6">
    <location>
        <position position="307"/>
    </location>
    <ligand>
        <name>Zn(2+)</name>
        <dbReference type="ChEBI" id="CHEBI:29105"/>
        <label>1</label>
    </ligand>
</feature>
<organism evidence="8 9">
    <name type="scientific">Pyrinomonas methylaliphatogenes</name>
    <dbReference type="NCBI Taxonomy" id="454194"/>
    <lineage>
        <taxon>Bacteria</taxon>
        <taxon>Pseudomonadati</taxon>
        <taxon>Acidobacteriota</taxon>
        <taxon>Blastocatellia</taxon>
        <taxon>Blastocatellales</taxon>
        <taxon>Pyrinomonadaceae</taxon>
        <taxon>Pyrinomonas</taxon>
    </lineage>
</organism>
<gene>
    <name evidence="6" type="primary">pyrC</name>
    <name evidence="8" type="ORF">PYK22_02177</name>
</gene>
<sequence length="438" mass="47367">MRLLIANGYLIDPSQGVKAGRNLLIEDGRVAGILNYSDDVPEGAEVFDAAGLIVAPGFIDLHVHLREPGQEYKETIATGAAAAVAGGWTSVCAMPNTDPVNDNAAVTRFIIEQAERAQLANVFPIGAITKGSRGEELAEMGEMREAGVVAVSDDGRPVPSAGMMRRAMEYARGFDLPVVDHCEDRSLAADGVMHEGVWSLRLGLRGIPALAEELDAWRDCALAELTGARVHLAHVSTRGAIEAVRRAKERGLSVTCEVTPHHFTLTDEAVEGYDTNTKMNPPLRSRDHVQAILDALSDGTIDAIATDHAPHHADEKALEFDRAPFGITGLETAIGLAFDRLVHRGIIGLDRLVELCSTNPARIFKLEGRGTLRPGAWGDVTILDPNLRWTFDARRSRSKSRNTPFDGWTFQGAAVATIVAGRVLYTHPSLEDRRRAIA</sequence>
<dbReference type="RefSeq" id="WP_041977342.1">
    <property type="nucleotide sequence ID" value="NZ_CBXV010000007.1"/>
</dbReference>
<feature type="binding site" evidence="6">
    <location>
        <position position="154"/>
    </location>
    <ligand>
        <name>Zn(2+)</name>
        <dbReference type="ChEBI" id="CHEBI:29105"/>
        <label>2</label>
    </ligand>
</feature>
<dbReference type="InterPro" id="IPR011059">
    <property type="entry name" value="Metal-dep_hydrolase_composite"/>
</dbReference>
<reference evidence="8 9" key="1">
    <citation type="submission" date="2013-12" db="EMBL/GenBank/DDBJ databases">
        <authorList>
            <person name="Stott M."/>
        </authorList>
    </citation>
    <scope>NUCLEOTIDE SEQUENCE [LARGE SCALE GENOMIC DNA]</scope>
    <source>
        <strain evidence="8 9">K22</strain>
    </source>
</reference>
<dbReference type="PANTHER" id="PTHR43668">
    <property type="entry name" value="ALLANTOINASE"/>
    <property type="match status" value="1"/>
</dbReference>
<dbReference type="GO" id="GO:0004038">
    <property type="term" value="F:allantoinase activity"/>
    <property type="evidence" value="ECO:0007669"/>
    <property type="project" value="TreeGrafter"/>
</dbReference>
<dbReference type="Gene3D" id="2.30.40.10">
    <property type="entry name" value="Urease, subunit C, domain 1"/>
    <property type="match status" value="1"/>
</dbReference>